<dbReference type="InterPro" id="IPR038718">
    <property type="entry name" value="SNF2-like_sf"/>
</dbReference>
<dbReference type="Pfam" id="PF00176">
    <property type="entry name" value="SNF2-rel_dom"/>
    <property type="match status" value="1"/>
</dbReference>
<dbReference type="Pfam" id="PF00271">
    <property type="entry name" value="Helicase_C"/>
    <property type="match status" value="1"/>
</dbReference>
<evidence type="ECO:0000256" key="3">
    <source>
        <dbReference type="ARBA" id="ARBA00023125"/>
    </source>
</evidence>
<dbReference type="SUPFAM" id="SSF52540">
    <property type="entry name" value="P-loop containing nucleoside triphosphate hydrolases"/>
    <property type="match status" value="2"/>
</dbReference>
<proteinExistence type="predicted"/>
<dbReference type="SUPFAM" id="SSF48371">
    <property type="entry name" value="ARM repeat"/>
    <property type="match status" value="1"/>
</dbReference>
<dbReference type="InterPro" id="IPR014001">
    <property type="entry name" value="Helicase_ATP-bd"/>
</dbReference>
<evidence type="ECO:0000256" key="1">
    <source>
        <dbReference type="ARBA" id="ARBA00022801"/>
    </source>
</evidence>
<dbReference type="GO" id="GO:0017025">
    <property type="term" value="F:TBP-class protein binding"/>
    <property type="evidence" value="ECO:0007669"/>
    <property type="project" value="InterPro"/>
</dbReference>
<reference evidence="7" key="1">
    <citation type="submission" date="2020-10" db="EMBL/GenBank/DDBJ databases">
        <title>Unveiling of a novel bifunctional photoreceptor, Dualchrome1, isolated from a cosmopolitan green alga.</title>
        <authorList>
            <person name="Suzuki S."/>
            <person name="Kawachi M."/>
        </authorList>
    </citation>
    <scope>NUCLEOTIDE SEQUENCE</scope>
    <source>
        <strain evidence="7">NIES 2893</strain>
    </source>
</reference>
<feature type="region of interest" description="Disordered" evidence="4">
    <location>
        <begin position="1"/>
        <end position="22"/>
    </location>
</feature>
<dbReference type="CDD" id="cd18793">
    <property type="entry name" value="SF2_C_SNF"/>
    <property type="match status" value="1"/>
</dbReference>
<evidence type="ECO:0000259" key="6">
    <source>
        <dbReference type="PROSITE" id="PS51194"/>
    </source>
</evidence>
<comment type="caution">
    <text evidence="7">The sequence shown here is derived from an EMBL/GenBank/DDBJ whole genome shotgun (WGS) entry which is preliminary data.</text>
</comment>
<keyword evidence="2" id="KW-0067">ATP-binding</keyword>
<dbReference type="OrthoDB" id="10252227at2759"/>
<dbReference type="InterPro" id="IPR011989">
    <property type="entry name" value="ARM-like"/>
</dbReference>
<evidence type="ECO:0000313" key="7">
    <source>
        <dbReference type="EMBL" id="GHP03313.1"/>
    </source>
</evidence>
<dbReference type="GO" id="GO:0003677">
    <property type="term" value="F:DNA binding"/>
    <property type="evidence" value="ECO:0007669"/>
    <property type="project" value="UniProtKB-KW"/>
</dbReference>
<feature type="region of interest" description="Disordered" evidence="4">
    <location>
        <begin position="1025"/>
        <end position="1044"/>
    </location>
</feature>
<dbReference type="GO" id="GO:0004386">
    <property type="term" value="F:helicase activity"/>
    <property type="evidence" value="ECO:0007669"/>
    <property type="project" value="UniProtKB-KW"/>
</dbReference>
<dbReference type="EMBL" id="BNJQ01000005">
    <property type="protein sequence ID" value="GHP03313.1"/>
    <property type="molecule type" value="Genomic_DNA"/>
</dbReference>
<accession>A0A830HA56</accession>
<dbReference type="Gene3D" id="1.25.10.10">
    <property type="entry name" value="Leucine-rich Repeat Variant"/>
    <property type="match status" value="1"/>
</dbReference>
<feature type="domain" description="Helicase C-terminal" evidence="6">
    <location>
        <begin position="1675"/>
        <end position="1834"/>
    </location>
</feature>
<organism evidence="7 8">
    <name type="scientific">Pycnococcus provasolii</name>
    <dbReference type="NCBI Taxonomy" id="41880"/>
    <lineage>
        <taxon>Eukaryota</taxon>
        <taxon>Viridiplantae</taxon>
        <taxon>Chlorophyta</taxon>
        <taxon>Pseudoscourfieldiophyceae</taxon>
        <taxon>Pseudoscourfieldiales</taxon>
        <taxon>Pycnococcaceae</taxon>
        <taxon>Pycnococcus</taxon>
    </lineage>
</organism>
<evidence type="ECO:0000256" key="2">
    <source>
        <dbReference type="ARBA" id="ARBA00022806"/>
    </source>
</evidence>
<dbReference type="InterPro" id="IPR000330">
    <property type="entry name" value="SNF2_N"/>
</dbReference>
<feature type="region of interest" description="Disordered" evidence="4">
    <location>
        <begin position="1500"/>
        <end position="1521"/>
    </location>
</feature>
<dbReference type="Pfam" id="PF12054">
    <property type="entry name" value="DUF3535"/>
    <property type="match status" value="1"/>
</dbReference>
<keyword evidence="2" id="KW-0347">Helicase</keyword>
<evidence type="ECO:0000256" key="4">
    <source>
        <dbReference type="SAM" id="MobiDB-lite"/>
    </source>
</evidence>
<dbReference type="InterPro" id="IPR044972">
    <property type="entry name" value="Mot1"/>
</dbReference>
<dbReference type="PANTHER" id="PTHR36498:SF1">
    <property type="entry name" value="TATA-BINDING PROTEIN-ASSOCIATED FACTOR 172"/>
    <property type="match status" value="1"/>
</dbReference>
<feature type="domain" description="Helicase ATP-binding" evidence="5">
    <location>
        <begin position="1303"/>
        <end position="1476"/>
    </location>
</feature>
<keyword evidence="8" id="KW-1185">Reference proteome</keyword>
<keyword evidence="2" id="KW-0547">Nucleotide-binding</keyword>
<dbReference type="Gene3D" id="3.40.50.300">
    <property type="entry name" value="P-loop containing nucleotide triphosphate hydrolases"/>
    <property type="match status" value="1"/>
</dbReference>
<dbReference type="InterPro" id="IPR049730">
    <property type="entry name" value="SNF2/RAD54-like_C"/>
</dbReference>
<dbReference type="InterPro" id="IPR016024">
    <property type="entry name" value="ARM-type_fold"/>
</dbReference>
<dbReference type="GO" id="GO:0005524">
    <property type="term" value="F:ATP binding"/>
    <property type="evidence" value="ECO:0007669"/>
    <property type="project" value="InterPro"/>
</dbReference>
<evidence type="ECO:0000313" key="8">
    <source>
        <dbReference type="Proteomes" id="UP000660262"/>
    </source>
</evidence>
<dbReference type="InterPro" id="IPR022707">
    <property type="entry name" value="Mot1_central_dom"/>
</dbReference>
<gene>
    <name evidence="7" type="ORF">PPROV_000206800</name>
</gene>
<dbReference type="InterPro" id="IPR027417">
    <property type="entry name" value="P-loop_NTPase"/>
</dbReference>
<sequence>MPPRGKKQQSEGSTAGGATRLSHLITTVTQDPSASLVSGRSRAAASTHSAAVASRLRQSRYVAAKTLAALCADSPLLARRTIKKLVKANGVISNEWTVRLATSSCFGEIARQLPVPPESTRVEGDPSYTGYLSIANFDVQKVALKGKPLLASTGEEYDTKRRRGNADGSKEERLAAARDLMLEKMGLKDVPQIVKADEIFTEHDITADGSAAAKREAGDTDVVSLVDSMAGGGGEGKKLSARERIMLKKRKRMEASGVAPVKGADHAKEDGASDDDDDDDDDDGDVKADYEWPLKDLCDLLITEYLLSPKWETRHGATAALRDIMLASTAKQVRNTPWMLDLACRLLSVLALDRFGDFESDDTVAPVRDTAAQALAAVVCQLDTSDALAVLDRLDALRTCDAPAWEVRHGALLGMRYCTIARREAGCHALLAREVACARASLGDADDDVRSAAASAFAPHAEWLVETNRADAHAAFSSLLTSTLPSMNIACGSVAPVVELTERLARALGNTKHTAADSLPPRSAAAAALWPFVEHPSARVRTLAGRALAAAWTASPPGGDSSDAADAARILMQRALCEPSADARKALEGAFDAIIGDAAHMLAADDQMPAAFLRLGATKDGHSVEASRLLRASKTIADAPATEAPSGHAATTIQAAAYAVSSNISVAFAQRKSFCSMGGKLLATLSADASCSASVQRWVQILRMPFDTRSAHMRQTTSLLLLAWCAGCSARTTHPRTSLTPSDFAGLLDVVEANLVTAATNAEMPLRGHGTVVDPSTTQRDVAQHFLPYSELDSLLNVTRKQARVALASAMAAGLSDPRGTAPSPNRPPIAHDPAFVAAFDASSSSPEARATATRGAIAAIGALSDSLCASLAASTHASTSANSGDTLNMQVSRLKDSSDRLRANNKQVSLSKRLHVTTAALNAAAAVALRVGTTNSPPQPPDKVTAYMKVLMPCVREETVLDVQKFASEGVTALIASQPPTQTPVLPKLLGNVCAYAIAEAAWAPALGAPRQLALEESLATATKALPSSDQKDDQGRQLADGEATRRGASCLARALCNGLPPGRLAETPELWQALTCAGDDGDITRKALASGRTWLPHLLSMPANDPAQQRALAQVLPEHVSCLASIDGGIAAGSLLCTLTCCVDAKALAPACRVFLSLLNDVAASAVTGRSGAAYVISGLATTLSREAAGLAPLVLRSLLSLSSSKHAEARAAASLALAELMPLLPVAAYGFDSAPTFLCDCGSDSALATRWESERAFVCSLIDNARGGASDRAISAPLLAEAEGGVNLRPYQREGVAWLAFLRNAGLHGILADDMGLGKTLQTLIAVAEASLECTSRSESPPPSLVVCPATLVFHWAAEAERHFATSGNPLLPVVSYVGTPAAREKMRASPEWKEARLVVMSYETLRSDIERLSGMSFLYCICDEGHVLRNPSSGVSQASRRIDARHRLVLSGTPVQNHPTELWSLFAFAMPGYLGELADFKASYGKAVDAARGALGRSRANDGPEDPEAAQRNSSSAAAAAEANATRMADALGQLRKRTNPFVLRRTKESVLKDLPPKTIEDVYVSPTPVMRAMHETVKARMSASHDGDASEKAAPVLTSLSMLRALCTSPSIAYDARDAGHAEALRRCGLSPSDLGRIQDAEGCKKMLEHAPKIEALATLLSSVTDVEVNGDEVAVPEGGRQRQVLVFAQFRKTLDLVERLLLDSTTGLFRGALSHLRLDGSMNPTERSRAVKRFTGDPSISLLLLTTKVGGLGLNLTCADTVIFLEHDYNPMADLQAMDRAHRLGQKRAVSVYRLLVQDTLEVELMGLQSFKKAVAAKLVVSGGTDKMDTSGVLSAAAEHGESLAALQASHVSDEAAAADEAAAGAGLGKAARDAMAHLANSMGDEDPYADELDEGGFVKKLKGDGLQ</sequence>
<dbReference type="SMART" id="SM00487">
    <property type="entry name" value="DEXDc"/>
    <property type="match status" value="1"/>
</dbReference>
<dbReference type="Proteomes" id="UP000660262">
    <property type="component" value="Unassembled WGS sequence"/>
</dbReference>
<name>A0A830HA56_9CHLO</name>
<dbReference type="PROSITE" id="PS51192">
    <property type="entry name" value="HELICASE_ATP_BIND_1"/>
    <property type="match status" value="1"/>
</dbReference>
<dbReference type="PROSITE" id="PS51194">
    <property type="entry name" value="HELICASE_CTER"/>
    <property type="match status" value="1"/>
</dbReference>
<dbReference type="InterPro" id="IPR001650">
    <property type="entry name" value="Helicase_C-like"/>
</dbReference>
<dbReference type="GO" id="GO:0016887">
    <property type="term" value="F:ATP hydrolysis activity"/>
    <property type="evidence" value="ECO:0007669"/>
    <property type="project" value="InterPro"/>
</dbReference>
<evidence type="ECO:0000259" key="5">
    <source>
        <dbReference type="PROSITE" id="PS51192"/>
    </source>
</evidence>
<feature type="region of interest" description="Disordered" evidence="4">
    <location>
        <begin position="251"/>
        <end position="286"/>
    </location>
</feature>
<dbReference type="Gene3D" id="3.40.50.10810">
    <property type="entry name" value="Tandem AAA-ATPase domain"/>
    <property type="match status" value="1"/>
</dbReference>
<protein>
    <submittedName>
        <fullName evidence="7">Btaf1 RNA polymerase II, B-TFIID transcription factor-associated, 170kDa</fullName>
    </submittedName>
</protein>
<keyword evidence="1" id="KW-0378">Hydrolase</keyword>
<keyword evidence="3" id="KW-0238">DNA-binding</keyword>
<dbReference type="SMART" id="SM00490">
    <property type="entry name" value="HELICc"/>
    <property type="match status" value="1"/>
</dbReference>
<dbReference type="PANTHER" id="PTHR36498">
    <property type="entry name" value="TATA-BINDING PROTEIN-ASSOCIATED FACTOR 172"/>
    <property type="match status" value="1"/>
</dbReference>
<feature type="compositionally biased region" description="Acidic residues" evidence="4">
    <location>
        <begin position="272"/>
        <end position="284"/>
    </location>
</feature>